<dbReference type="Gene3D" id="2.30.40.10">
    <property type="entry name" value="Urease, subunit C, domain 1"/>
    <property type="match status" value="1"/>
</dbReference>
<name>D4J706_9FIRM</name>
<dbReference type="STRING" id="717962.CC1_13310"/>
<dbReference type="GO" id="GO:0008448">
    <property type="term" value="F:N-acetylglucosamine-6-phosphate deacetylase activity"/>
    <property type="evidence" value="ECO:0007669"/>
    <property type="project" value="UniProtKB-EC"/>
</dbReference>
<dbReference type="PIRSF" id="PIRSF038994">
    <property type="entry name" value="NagA"/>
    <property type="match status" value="1"/>
</dbReference>
<evidence type="ECO:0000256" key="2">
    <source>
        <dbReference type="ARBA" id="ARBA00022723"/>
    </source>
</evidence>
<dbReference type="HOGENOM" id="CLU_032482_2_1_9"/>
<dbReference type="KEGG" id="cct:CC1_13310"/>
<evidence type="ECO:0000256" key="6">
    <source>
        <dbReference type="PIRSR" id="PIRSR038994-1"/>
    </source>
</evidence>
<evidence type="ECO:0000256" key="5">
    <source>
        <dbReference type="PIRNR" id="PIRNR038994"/>
    </source>
</evidence>
<reference evidence="9 10" key="2">
    <citation type="submission" date="2010-03" db="EMBL/GenBank/DDBJ databases">
        <authorList>
            <person name="Pajon A."/>
        </authorList>
    </citation>
    <scope>NUCLEOTIDE SEQUENCE [LARGE SCALE GENOMIC DNA]</scope>
    <source>
        <strain evidence="9 10">GD/7</strain>
    </source>
</reference>
<dbReference type="SUPFAM" id="SSF51338">
    <property type="entry name" value="Composite domain of metallo-dependent hydrolases"/>
    <property type="match status" value="1"/>
</dbReference>
<dbReference type="InterPro" id="IPR032466">
    <property type="entry name" value="Metal_Hydrolase"/>
</dbReference>
<gene>
    <name evidence="9" type="ORF">CC1_13310</name>
</gene>
<dbReference type="PANTHER" id="PTHR11113">
    <property type="entry name" value="N-ACETYLGLUCOSAMINE-6-PHOSPHATE DEACETYLASE"/>
    <property type="match status" value="1"/>
</dbReference>
<feature type="binding site" evidence="7">
    <location>
        <position position="154"/>
    </location>
    <ligand>
        <name>Zn(2+)</name>
        <dbReference type="ChEBI" id="CHEBI:29105"/>
    </ligand>
</feature>
<dbReference type="GO" id="GO:0006046">
    <property type="term" value="P:N-acetylglucosamine catabolic process"/>
    <property type="evidence" value="ECO:0007669"/>
    <property type="project" value="TreeGrafter"/>
</dbReference>
<evidence type="ECO:0000256" key="3">
    <source>
        <dbReference type="ARBA" id="ARBA00022801"/>
    </source>
</evidence>
<accession>D4J706</accession>
<proteinExistence type="inferred from homology"/>
<dbReference type="GO" id="GO:0046872">
    <property type="term" value="F:metal ion binding"/>
    <property type="evidence" value="ECO:0007669"/>
    <property type="project" value="UniProtKB-KW"/>
</dbReference>
<keyword evidence="3 5" id="KW-0378">Hydrolase</keyword>
<dbReference type="CDD" id="cd00854">
    <property type="entry name" value="NagA"/>
    <property type="match status" value="1"/>
</dbReference>
<sequence length="405" mass="44569">MIPCIYSSVKTDRGDNKMKTLIKNGQVYMNRHFEKKDLLLDDRKIAVIGDFLEPEDADTAVYDAEGCYVTPGFIDVHTHGGFGVDVNAATQEDYEKIGHFFAKEGTTSWHCSILTDTEEQTDWCIKEAVKHYETNTAAGQPHGNCADLMGIHLEGPFLASEYKGAMPEYLLRTADMPLLKHYQETAGGFIHYITVSPEVAGIPEHVKDITEMGIKVAIGHSGADYATSWKCIDAGAAAATHTFNAMRLFHQHEPAIMGAVLESDVYCEAICDGRHLHPGSVRFLLKMKGYDRVIAITDSIMAAGLPDGNYKLGVNDVIVEEGDAKLKDGTRAGSTLTTGQAFRNLMKFTGESPEKILPLLTENPATMLGLQNRIGFIGEGRDADVLIMDSEFQIKETFVKGRRII</sequence>
<dbReference type="SUPFAM" id="SSF51556">
    <property type="entry name" value="Metallo-dependent hydrolases"/>
    <property type="match status" value="1"/>
</dbReference>
<evidence type="ECO:0000313" key="9">
    <source>
        <dbReference type="EMBL" id="CBK80127.1"/>
    </source>
</evidence>
<dbReference type="PANTHER" id="PTHR11113:SF14">
    <property type="entry name" value="N-ACETYLGLUCOSAMINE-6-PHOSPHATE DEACETYLASE"/>
    <property type="match status" value="1"/>
</dbReference>
<dbReference type="Pfam" id="PF01979">
    <property type="entry name" value="Amidohydro_1"/>
    <property type="match status" value="1"/>
</dbReference>
<keyword evidence="2 7" id="KW-0479">Metal-binding</keyword>
<comment type="similarity">
    <text evidence="1 5">Belongs to the metallo-dependent hydrolases superfamily. NagA family.</text>
</comment>
<dbReference type="InterPro" id="IPR006680">
    <property type="entry name" value="Amidohydro-rel"/>
</dbReference>
<feature type="domain" description="Amidohydrolase-related" evidence="8">
    <location>
        <begin position="68"/>
        <end position="403"/>
    </location>
</feature>
<feature type="binding site" evidence="7">
    <location>
        <position position="220"/>
    </location>
    <ligand>
        <name>Zn(2+)</name>
        <dbReference type="ChEBI" id="CHEBI:29105"/>
    </ligand>
</feature>
<keyword evidence="4 5" id="KW-0119">Carbohydrate metabolism</keyword>
<feature type="active site" description="Proton donor/acceptor" evidence="6">
    <location>
        <position position="298"/>
    </location>
</feature>
<feature type="binding site" evidence="7">
    <location>
        <position position="241"/>
    </location>
    <ligand>
        <name>Zn(2+)</name>
        <dbReference type="ChEBI" id="CHEBI:29105"/>
    </ligand>
</feature>
<evidence type="ECO:0000256" key="1">
    <source>
        <dbReference type="ARBA" id="ARBA00010716"/>
    </source>
</evidence>
<evidence type="ECO:0000256" key="4">
    <source>
        <dbReference type="ARBA" id="ARBA00023277"/>
    </source>
</evidence>
<dbReference type="InterPro" id="IPR003764">
    <property type="entry name" value="GlcNAc_6-P_deAcase"/>
</dbReference>
<dbReference type="Gene3D" id="3.20.20.140">
    <property type="entry name" value="Metal-dependent hydrolases"/>
    <property type="match status" value="1"/>
</dbReference>
<evidence type="ECO:0000256" key="7">
    <source>
        <dbReference type="PIRSR" id="PIRSR038994-3"/>
    </source>
</evidence>
<protein>
    <submittedName>
        <fullName evidence="9">N-acetylglucosamine 6-phosphate deacetylase</fullName>
        <ecNumber evidence="9">3.5.1.25</ecNumber>
    </submittedName>
</protein>
<dbReference type="Proteomes" id="UP000008798">
    <property type="component" value="Chromosome"/>
</dbReference>
<organism evidence="9 10">
    <name type="scientific">Coprococcus catus GD/7</name>
    <dbReference type="NCBI Taxonomy" id="717962"/>
    <lineage>
        <taxon>Bacteria</taxon>
        <taxon>Bacillati</taxon>
        <taxon>Bacillota</taxon>
        <taxon>Clostridia</taxon>
        <taxon>Lachnospirales</taxon>
        <taxon>Lachnospiraceae</taxon>
        <taxon>Coprococcus</taxon>
    </lineage>
</organism>
<dbReference type="EMBL" id="FP929038">
    <property type="protein sequence ID" value="CBK80127.1"/>
    <property type="molecule type" value="Genomic_DNA"/>
</dbReference>
<dbReference type="PATRIC" id="fig|717962.3.peg.1169"/>
<dbReference type="InterPro" id="IPR011059">
    <property type="entry name" value="Metal-dep_hydrolase_composite"/>
</dbReference>
<dbReference type="AlphaFoldDB" id="D4J706"/>
<reference evidence="9 10" key="1">
    <citation type="submission" date="2010-03" db="EMBL/GenBank/DDBJ databases">
        <title>The genome sequence of Coprococcus catus GD/7.</title>
        <authorList>
            <consortium name="metaHIT consortium -- http://www.metahit.eu/"/>
            <person name="Pajon A."/>
            <person name="Turner K."/>
            <person name="Parkhill J."/>
            <person name="Duncan S."/>
            <person name="Flint H."/>
        </authorList>
    </citation>
    <scope>NUCLEOTIDE SEQUENCE [LARGE SCALE GENOMIC DNA]</scope>
    <source>
        <strain evidence="9 10">GD/7</strain>
    </source>
</reference>
<dbReference type="EC" id="3.5.1.25" evidence="9"/>
<evidence type="ECO:0000313" key="10">
    <source>
        <dbReference type="Proteomes" id="UP000008798"/>
    </source>
</evidence>
<evidence type="ECO:0000259" key="8">
    <source>
        <dbReference type="Pfam" id="PF01979"/>
    </source>
</evidence>
<dbReference type="NCBIfam" id="TIGR00221">
    <property type="entry name" value="nagA"/>
    <property type="match status" value="1"/>
</dbReference>
<comment type="cofactor">
    <cofactor evidence="7">
        <name>a divalent metal cation</name>
        <dbReference type="ChEBI" id="CHEBI:60240"/>
    </cofactor>
    <text evidence="7">Binds 1 divalent metal cation per subunit.</text>
</comment>